<reference evidence="13" key="2">
    <citation type="journal article" date="2021" name="PeerJ">
        <title>Extensive microbial diversity within the chicken gut microbiome revealed by metagenomics and culture.</title>
        <authorList>
            <person name="Gilroy R."/>
            <person name="Ravi A."/>
            <person name="Getino M."/>
            <person name="Pursley I."/>
            <person name="Horton D.L."/>
            <person name="Alikhan N.F."/>
            <person name="Baker D."/>
            <person name="Gharbi K."/>
            <person name="Hall N."/>
            <person name="Watson M."/>
            <person name="Adriaenssens E.M."/>
            <person name="Foster-Nyarko E."/>
            <person name="Jarju S."/>
            <person name="Secka A."/>
            <person name="Antonio M."/>
            <person name="Oren A."/>
            <person name="Chaudhuri R.R."/>
            <person name="La Ragione R."/>
            <person name="Hildebrand F."/>
            <person name="Pallen M.J."/>
        </authorList>
    </citation>
    <scope>NUCLEOTIDE SEQUENCE</scope>
    <source>
        <strain evidence="13">ChiW3-316</strain>
    </source>
</reference>
<feature type="binding site" evidence="11">
    <location>
        <position position="291"/>
    </location>
    <ligand>
        <name>Mg(2+)</name>
        <dbReference type="ChEBI" id="CHEBI:18420"/>
    </ligand>
</feature>
<reference evidence="13" key="1">
    <citation type="submission" date="2020-10" db="EMBL/GenBank/DDBJ databases">
        <authorList>
            <person name="Gilroy R."/>
        </authorList>
    </citation>
    <scope>NUCLEOTIDE SEQUENCE</scope>
    <source>
        <strain evidence="13">ChiW3-316</strain>
    </source>
</reference>
<evidence type="ECO:0000256" key="2">
    <source>
        <dbReference type="ARBA" id="ARBA00016337"/>
    </source>
</evidence>
<proteinExistence type="inferred from homology"/>
<dbReference type="InterPro" id="IPR024932">
    <property type="entry name" value="ApbE"/>
</dbReference>
<dbReference type="SUPFAM" id="SSF143631">
    <property type="entry name" value="ApbE-like"/>
    <property type="match status" value="1"/>
</dbReference>
<dbReference type="InterPro" id="IPR003374">
    <property type="entry name" value="ApbE-like_sf"/>
</dbReference>
<comment type="cofactor">
    <cofactor evidence="11">
        <name>Mg(2+)</name>
        <dbReference type="ChEBI" id="CHEBI:18420"/>
    </cofactor>
    <cofactor evidence="11">
        <name>Mn(2+)</name>
        <dbReference type="ChEBI" id="CHEBI:29035"/>
    </cofactor>
    <text evidence="11">Magnesium. Can also use manganese.</text>
</comment>
<dbReference type="AlphaFoldDB" id="A0A9D1M351"/>
<evidence type="ECO:0000313" key="13">
    <source>
        <dbReference type="EMBL" id="HIU52734.1"/>
    </source>
</evidence>
<dbReference type="EMBL" id="DVNC01000015">
    <property type="protein sequence ID" value="HIU52734.1"/>
    <property type="molecule type" value="Genomic_DNA"/>
</dbReference>
<evidence type="ECO:0000256" key="11">
    <source>
        <dbReference type="PIRSR" id="PIRSR006268-2"/>
    </source>
</evidence>
<dbReference type="PANTHER" id="PTHR30040">
    <property type="entry name" value="THIAMINE BIOSYNTHESIS LIPOPROTEIN APBE"/>
    <property type="match status" value="1"/>
</dbReference>
<keyword evidence="4 10" id="KW-0808">Transferase</keyword>
<dbReference type="Proteomes" id="UP000824107">
    <property type="component" value="Unassembled WGS sequence"/>
</dbReference>
<dbReference type="PIRSF" id="PIRSF006268">
    <property type="entry name" value="ApbE"/>
    <property type="match status" value="1"/>
</dbReference>
<organism evidence="13 14">
    <name type="scientific">Candidatus Scatocola faecipullorum</name>
    <dbReference type="NCBI Taxonomy" id="2840917"/>
    <lineage>
        <taxon>Bacteria</taxon>
        <taxon>Pseudomonadati</taxon>
        <taxon>Pseudomonadota</taxon>
        <taxon>Alphaproteobacteria</taxon>
        <taxon>Rhodospirillales</taxon>
        <taxon>Rhodospirillaceae</taxon>
        <taxon>Rhodospirillaceae incertae sedis</taxon>
        <taxon>Candidatus Scatocola</taxon>
    </lineage>
</organism>
<evidence type="ECO:0000256" key="6">
    <source>
        <dbReference type="ARBA" id="ARBA00022827"/>
    </source>
</evidence>
<evidence type="ECO:0000256" key="8">
    <source>
        <dbReference type="ARBA" id="ARBA00031306"/>
    </source>
</evidence>
<evidence type="ECO:0000256" key="12">
    <source>
        <dbReference type="SAM" id="Phobius"/>
    </source>
</evidence>
<dbReference type="PANTHER" id="PTHR30040:SF2">
    <property type="entry name" value="FAD:PROTEIN FMN TRANSFERASE"/>
    <property type="match status" value="1"/>
</dbReference>
<comment type="catalytic activity">
    <reaction evidence="9 10">
        <text>L-threonyl-[protein] + FAD = FMN-L-threonyl-[protein] + AMP + H(+)</text>
        <dbReference type="Rhea" id="RHEA:36847"/>
        <dbReference type="Rhea" id="RHEA-COMP:11060"/>
        <dbReference type="Rhea" id="RHEA-COMP:11061"/>
        <dbReference type="ChEBI" id="CHEBI:15378"/>
        <dbReference type="ChEBI" id="CHEBI:30013"/>
        <dbReference type="ChEBI" id="CHEBI:57692"/>
        <dbReference type="ChEBI" id="CHEBI:74257"/>
        <dbReference type="ChEBI" id="CHEBI:456215"/>
        <dbReference type="EC" id="2.7.1.180"/>
    </reaction>
</comment>
<name>A0A9D1M351_9PROT</name>
<feature type="binding site" evidence="11">
    <location>
        <position position="295"/>
    </location>
    <ligand>
        <name>Mg(2+)</name>
        <dbReference type="ChEBI" id="CHEBI:18420"/>
    </ligand>
</feature>
<keyword evidence="12" id="KW-1133">Transmembrane helix</keyword>
<evidence type="ECO:0000313" key="14">
    <source>
        <dbReference type="Proteomes" id="UP000824107"/>
    </source>
</evidence>
<comment type="caution">
    <text evidence="13">The sequence shown here is derived from an EMBL/GenBank/DDBJ whole genome shotgun (WGS) entry which is preliminary data.</text>
</comment>
<gene>
    <name evidence="13" type="ORF">IAD20_01480</name>
</gene>
<keyword evidence="12" id="KW-0472">Membrane</keyword>
<feature type="transmembrane region" description="Helical" evidence="12">
    <location>
        <begin position="6"/>
        <end position="23"/>
    </location>
</feature>
<keyword evidence="7 10" id="KW-0460">Magnesium</keyword>
<dbReference type="Gene3D" id="3.10.520.10">
    <property type="entry name" value="ApbE-like domains"/>
    <property type="match status" value="1"/>
</dbReference>
<dbReference type="GO" id="GO:0016740">
    <property type="term" value="F:transferase activity"/>
    <property type="evidence" value="ECO:0007669"/>
    <property type="project" value="UniProtKB-UniRule"/>
</dbReference>
<dbReference type="GO" id="GO:0046872">
    <property type="term" value="F:metal ion binding"/>
    <property type="evidence" value="ECO:0007669"/>
    <property type="project" value="UniProtKB-UniRule"/>
</dbReference>
<evidence type="ECO:0000256" key="10">
    <source>
        <dbReference type="PIRNR" id="PIRNR006268"/>
    </source>
</evidence>
<keyword evidence="12" id="KW-0812">Transmembrane</keyword>
<dbReference type="Pfam" id="PF02424">
    <property type="entry name" value="ApbE"/>
    <property type="match status" value="1"/>
</dbReference>
<comment type="similarity">
    <text evidence="10">Belongs to the ApbE family.</text>
</comment>
<accession>A0A9D1M351</accession>
<evidence type="ECO:0000256" key="9">
    <source>
        <dbReference type="ARBA" id="ARBA00048540"/>
    </source>
</evidence>
<evidence type="ECO:0000256" key="3">
    <source>
        <dbReference type="ARBA" id="ARBA00022630"/>
    </source>
</evidence>
<protein>
    <recommendedName>
        <fullName evidence="2 10">FAD:protein FMN transferase</fullName>
        <ecNumber evidence="1 10">2.7.1.180</ecNumber>
    </recommendedName>
    <alternativeName>
        <fullName evidence="8 10">Flavin transferase</fullName>
    </alternativeName>
</protein>
<keyword evidence="3 10" id="KW-0285">Flavoprotein</keyword>
<feature type="binding site" evidence="11">
    <location>
        <position position="176"/>
    </location>
    <ligand>
        <name>Mg(2+)</name>
        <dbReference type="ChEBI" id="CHEBI:18420"/>
    </ligand>
</feature>
<evidence type="ECO:0000256" key="7">
    <source>
        <dbReference type="ARBA" id="ARBA00022842"/>
    </source>
</evidence>
<evidence type="ECO:0000256" key="5">
    <source>
        <dbReference type="ARBA" id="ARBA00022723"/>
    </source>
</evidence>
<evidence type="ECO:0000256" key="1">
    <source>
        <dbReference type="ARBA" id="ARBA00011955"/>
    </source>
</evidence>
<sequence>MKSRLLKYLFFLAAAVTAVVYYIRTRQPYQVMSGETMNTYYRIKIRTDKENNLLHNAIRDELQRINKEMSVFDSSSEISSINNDDSGEWIDLSPEMSEVLKDARKTYVESNGNFDPTVGKLVDLWGFGTTRSSKRVPSDEKIKEALKSTGFDKLRFNGNYTRVKKSIPDVKLNLSALAKGYAVDRVAALLDDNGYTDYIVEIGGEVKARGNRSEESKGWNVAVVEPNTQNYENAYVVGLKDFAVATSGDYRNFFYYNDKRYSHTISPKTGYPVEHSLTSATVFHKSCMHADALATAIMAMGERKGLNFANENNLAVVLFVREDNNAFRALLSDEAQKLLENK</sequence>
<dbReference type="EC" id="2.7.1.180" evidence="1 10"/>
<keyword evidence="5 10" id="KW-0479">Metal-binding</keyword>
<keyword evidence="6 10" id="KW-0274">FAD</keyword>
<evidence type="ECO:0000256" key="4">
    <source>
        <dbReference type="ARBA" id="ARBA00022679"/>
    </source>
</evidence>